<dbReference type="PANTHER" id="PTHR24421">
    <property type="entry name" value="NITRATE/NITRITE SENSOR PROTEIN NARX-RELATED"/>
    <property type="match status" value="1"/>
</dbReference>
<evidence type="ECO:0000256" key="3">
    <source>
        <dbReference type="ARBA" id="ARBA00023012"/>
    </source>
</evidence>
<keyword evidence="4" id="KW-0597">Phosphoprotein</keyword>
<dbReference type="GO" id="GO:0000155">
    <property type="term" value="F:phosphorelay sensor kinase activity"/>
    <property type="evidence" value="ECO:0007669"/>
    <property type="project" value="InterPro"/>
</dbReference>
<dbReference type="InterPro" id="IPR050482">
    <property type="entry name" value="Sensor_HK_TwoCompSys"/>
</dbReference>
<reference evidence="7 8" key="1">
    <citation type="submission" date="2019-04" db="EMBL/GenBank/DDBJ databases">
        <title>Azoarcus nasutitermitis sp. nov. isolated from termite nest.</title>
        <authorList>
            <person name="Lin S.-Y."/>
            <person name="Hameed A."/>
            <person name="Hsu Y.-H."/>
            <person name="Young C.-C."/>
        </authorList>
    </citation>
    <scope>NUCLEOTIDE SEQUENCE [LARGE SCALE GENOMIC DNA]</scope>
    <source>
        <strain evidence="7 8">CC-YHH838</strain>
    </source>
</reference>
<dbReference type="SUPFAM" id="SSF55874">
    <property type="entry name" value="ATPase domain of HSP90 chaperone/DNA topoisomerase II/histidine kinase"/>
    <property type="match status" value="1"/>
</dbReference>
<dbReference type="RefSeq" id="WP_136346744.1">
    <property type="nucleotide sequence ID" value="NZ_SSOC01000001.1"/>
</dbReference>
<dbReference type="CDD" id="cd19920">
    <property type="entry name" value="REC_PA4781-like"/>
    <property type="match status" value="1"/>
</dbReference>
<dbReference type="Gene3D" id="3.30.565.10">
    <property type="entry name" value="Histidine kinase-like ATPase, C-terminal domain"/>
    <property type="match status" value="1"/>
</dbReference>
<dbReference type="Pfam" id="PF02518">
    <property type="entry name" value="HATPase_c"/>
    <property type="match status" value="1"/>
</dbReference>
<evidence type="ECO:0000259" key="5">
    <source>
        <dbReference type="PROSITE" id="PS50109"/>
    </source>
</evidence>
<evidence type="ECO:0000256" key="1">
    <source>
        <dbReference type="ARBA" id="ARBA00022679"/>
    </source>
</evidence>
<feature type="domain" description="Histidine kinase" evidence="5">
    <location>
        <begin position="184"/>
        <end position="372"/>
    </location>
</feature>
<dbReference type="Gene3D" id="3.40.50.2300">
    <property type="match status" value="1"/>
</dbReference>
<dbReference type="CDD" id="cd16917">
    <property type="entry name" value="HATPase_UhpB-NarQ-NarX-like"/>
    <property type="match status" value="1"/>
</dbReference>
<gene>
    <name evidence="7" type="ORF">E6C76_02885</name>
</gene>
<dbReference type="AlphaFoldDB" id="A0A4S4B437"/>
<organism evidence="7 8">
    <name type="scientific">Pseudothauera nasutitermitis</name>
    <dbReference type="NCBI Taxonomy" id="2565930"/>
    <lineage>
        <taxon>Bacteria</taxon>
        <taxon>Pseudomonadati</taxon>
        <taxon>Pseudomonadota</taxon>
        <taxon>Betaproteobacteria</taxon>
        <taxon>Rhodocyclales</taxon>
        <taxon>Zoogloeaceae</taxon>
        <taxon>Pseudothauera</taxon>
    </lineage>
</organism>
<dbReference type="EMBL" id="SSOC01000001">
    <property type="protein sequence ID" value="THF67335.1"/>
    <property type="molecule type" value="Genomic_DNA"/>
</dbReference>
<dbReference type="SMART" id="SM00448">
    <property type="entry name" value="REC"/>
    <property type="match status" value="1"/>
</dbReference>
<feature type="modified residue" description="4-aspartylphosphate" evidence="4">
    <location>
        <position position="62"/>
    </location>
</feature>
<dbReference type="Gene3D" id="6.10.250.690">
    <property type="match status" value="1"/>
</dbReference>
<dbReference type="Pfam" id="PF07730">
    <property type="entry name" value="HisKA_3"/>
    <property type="match status" value="1"/>
</dbReference>
<dbReference type="PROSITE" id="PS50109">
    <property type="entry name" value="HIS_KIN"/>
    <property type="match status" value="1"/>
</dbReference>
<dbReference type="Proteomes" id="UP000308430">
    <property type="component" value="Unassembled WGS sequence"/>
</dbReference>
<evidence type="ECO:0000256" key="2">
    <source>
        <dbReference type="ARBA" id="ARBA00022777"/>
    </source>
</evidence>
<comment type="caution">
    <text evidence="7">The sequence shown here is derived from an EMBL/GenBank/DDBJ whole genome shotgun (WGS) entry which is preliminary data.</text>
</comment>
<dbReference type="InterPro" id="IPR036890">
    <property type="entry name" value="HATPase_C_sf"/>
</dbReference>
<dbReference type="PROSITE" id="PS50110">
    <property type="entry name" value="RESPONSE_REGULATORY"/>
    <property type="match status" value="1"/>
</dbReference>
<dbReference type="InterPro" id="IPR005467">
    <property type="entry name" value="His_kinase_dom"/>
</dbReference>
<evidence type="ECO:0000313" key="7">
    <source>
        <dbReference type="EMBL" id="THF67335.1"/>
    </source>
</evidence>
<evidence type="ECO:0000313" key="8">
    <source>
        <dbReference type="Proteomes" id="UP000308430"/>
    </source>
</evidence>
<dbReference type="PANTHER" id="PTHR24421:SF58">
    <property type="entry name" value="SIGNAL TRANSDUCTION HISTIDINE-PROTEIN KINASE_PHOSPHATASE UHPB"/>
    <property type="match status" value="1"/>
</dbReference>
<dbReference type="SMART" id="SM00387">
    <property type="entry name" value="HATPase_c"/>
    <property type="match status" value="1"/>
</dbReference>
<dbReference type="InterPro" id="IPR001789">
    <property type="entry name" value="Sig_transdc_resp-reg_receiver"/>
</dbReference>
<protein>
    <submittedName>
        <fullName evidence="7">Response regulator</fullName>
    </submittedName>
</protein>
<keyword evidence="8" id="KW-1185">Reference proteome</keyword>
<sequence length="376" mass="41970">MNDRAALPVEQAEILIVDDTIGSLNLLGDLLSGAGYTVRAAQDGRMALRSARARPPELILLDVRMPGMDGYELCRLLKQDPQIGDIPVIFLSALHETGDMVKGFSLGAVDYVAKPFQPDEVLARVRTHIELYRLQTRLEERVDERTEQLRRSECALRHSQERLRELTRFLQNVREDERTSIARELHDELGQALTALRIDLGWLRKKCTSAGGDCSERIGGAYTLVERTIESLRRISEGLRPGMLDVLGLCAALEHLVRQFETRASIACTFRADRDEYDLDASQSIAVFRLVQEALTNVSRHARATHVEIRLEERGGQLHLLIHDNGAGFDHHAPKKGFGLLGMSERVSMLGGEMNVDGSHGTRIAVVLPLNTGDKR</sequence>
<dbReference type="InterPro" id="IPR003594">
    <property type="entry name" value="HATPase_dom"/>
</dbReference>
<dbReference type="Gene3D" id="1.20.5.1930">
    <property type="match status" value="1"/>
</dbReference>
<feature type="domain" description="Response regulatory" evidence="6">
    <location>
        <begin position="13"/>
        <end position="129"/>
    </location>
</feature>
<accession>A0A4S4B437</accession>
<evidence type="ECO:0000256" key="4">
    <source>
        <dbReference type="PROSITE-ProRule" id="PRU00169"/>
    </source>
</evidence>
<dbReference type="GO" id="GO:0016020">
    <property type="term" value="C:membrane"/>
    <property type="evidence" value="ECO:0007669"/>
    <property type="project" value="InterPro"/>
</dbReference>
<dbReference type="InterPro" id="IPR011712">
    <property type="entry name" value="Sig_transdc_His_kin_sub3_dim/P"/>
</dbReference>
<dbReference type="Pfam" id="PF00072">
    <property type="entry name" value="Response_reg"/>
    <property type="match status" value="1"/>
</dbReference>
<keyword evidence="3" id="KW-0902">Two-component regulatory system</keyword>
<evidence type="ECO:0000259" key="6">
    <source>
        <dbReference type="PROSITE" id="PS50110"/>
    </source>
</evidence>
<name>A0A4S4B437_9RHOO</name>
<proteinExistence type="predicted"/>
<dbReference type="SUPFAM" id="SSF52172">
    <property type="entry name" value="CheY-like"/>
    <property type="match status" value="1"/>
</dbReference>
<dbReference type="OrthoDB" id="9792869at2"/>
<dbReference type="InterPro" id="IPR011006">
    <property type="entry name" value="CheY-like_superfamily"/>
</dbReference>
<keyword evidence="2" id="KW-0418">Kinase</keyword>
<keyword evidence="1" id="KW-0808">Transferase</keyword>
<dbReference type="GO" id="GO:0046983">
    <property type="term" value="F:protein dimerization activity"/>
    <property type="evidence" value="ECO:0007669"/>
    <property type="project" value="InterPro"/>
</dbReference>